<dbReference type="Proteomes" id="UP000018227">
    <property type="component" value="Unassembled WGS sequence"/>
</dbReference>
<dbReference type="HOGENOM" id="CLU_027777_0_0_9"/>
<dbReference type="OrthoDB" id="9134227at2"/>
<dbReference type="RefSeq" id="WP_023353472.1">
    <property type="nucleotide sequence ID" value="NZ_KI535366.1"/>
</dbReference>
<accession>V2Y807</accession>
<proteinExistence type="predicted"/>
<evidence type="ECO:0000313" key="1">
    <source>
        <dbReference type="EMBL" id="ESL04232.1"/>
    </source>
</evidence>
<organism evidence="1 2">
    <name type="scientific">Catonella morbi ATCC 51271</name>
    <dbReference type="NCBI Taxonomy" id="592026"/>
    <lineage>
        <taxon>Bacteria</taxon>
        <taxon>Bacillati</taxon>
        <taxon>Bacillota</taxon>
        <taxon>Clostridia</taxon>
        <taxon>Lachnospirales</taxon>
        <taxon>Lachnospiraceae</taxon>
        <taxon>Catonella</taxon>
    </lineage>
</organism>
<reference evidence="1 2" key="1">
    <citation type="submission" date="2013-06" db="EMBL/GenBank/DDBJ databases">
        <authorList>
            <person name="Weinstock G."/>
            <person name="Sodergren E."/>
            <person name="Clifton S."/>
            <person name="Fulton L."/>
            <person name="Fulton B."/>
            <person name="Courtney L."/>
            <person name="Fronick C."/>
            <person name="Harrison M."/>
            <person name="Strong C."/>
            <person name="Farmer C."/>
            <person name="Delahaunty K."/>
            <person name="Markovic C."/>
            <person name="Hall O."/>
            <person name="Minx P."/>
            <person name="Tomlinson C."/>
            <person name="Mitreva M."/>
            <person name="Nelson J."/>
            <person name="Hou S."/>
            <person name="Wollam A."/>
            <person name="Pepin K.H."/>
            <person name="Johnson M."/>
            <person name="Bhonagiri V."/>
            <person name="Nash W.E."/>
            <person name="Warren W."/>
            <person name="Chinwalla A."/>
            <person name="Mardis E.R."/>
            <person name="Wilson R.K."/>
        </authorList>
    </citation>
    <scope>NUCLEOTIDE SEQUENCE [LARGE SCALE GENOMIC DNA]</scope>
    <source>
        <strain evidence="1 2">ATCC 51271</strain>
    </source>
</reference>
<gene>
    <name evidence="1" type="ORF">GCWU0000282_000580</name>
</gene>
<dbReference type="STRING" id="592026.GCWU0000282_000580"/>
<dbReference type="AlphaFoldDB" id="V2Y807"/>
<comment type="caution">
    <text evidence="1">The sequence shown here is derived from an EMBL/GenBank/DDBJ whole genome shotgun (WGS) entry which is preliminary data.</text>
</comment>
<name>V2Y807_9FIRM</name>
<evidence type="ECO:0000313" key="2">
    <source>
        <dbReference type="Proteomes" id="UP000018227"/>
    </source>
</evidence>
<evidence type="ECO:0008006" key="3">
    <source>
        <dbReference type="Google" id="ProtNLM"/>
    </source>
</evidence>
<sequence>MKRSKSQAVYKILPGMWISDKDSHGNNVTAQVTSWNYKPMEGIYANFIESEIKRQVRLFSMHGGDIGDYNLDDEKGGFSVVESACRPGIPDIIAELSPLMYYCPECHRATQFQNGKAVLQTCPICKKGRLKQLQLVYPCECGYASPIFIPKVRGVNEYYYYPVEKQYGVFYYQGKNRVFKEFGIKCPNCGQMVQRDSASAGSNYKAFTANVINLISPELGAFYQKGEPARKIMISKWFGRVSEDNFTKILENIDSAFSKKTTKSAIESEAEKQAKQLLAAGLINEDQLEATIASLSKSSSDNDSSIEQYVNACDELFAKEKNDSEEEYILWVNNFAFNLMQYETVKKSRGAKSIISLKEAIDKQMAVGFIDDESEIYDLHEKLGIANMQASCDVEIIGCSYGYTRKLTDPHNAKKSLKLVAYDKDGDSDKNLAFGTKLETEGILFDIDRVKILKWLVANKIITEEQLPDLDDEEAIKKWFARNVHGDRISTFGEISEDDLIMRNVFMFLHSFSHALIKTAGEMSGLSSNSITELIFVDTCSIFIYSQSNQGQVLGSLSGMVESVYARFLKRIYVDNRECVFDPICVDRDDSVCQGCLVIADSSCKFFNMNLGRKYLYSLELDAENRIGFWEM</sequence>
<keyword evidence="2" id="KW-1185">Reference proteome</keyword>
<protein>
    <recommendedName>
        <fullName evidence="3">DUF1998 domain-containing protein</fullName>
    </recommendedName>
</protein>
<dbReference type="EMBL" id="ACIL03000005">
    <property type="protein sequence ID" value="ESL04232.1"/>
    <property type="molecule type" value="Genomic_DNA"/>
</dbReference>